<dbReference type="AlphaFoldDB" id="A0A9W9MB85"/>
<proteinExistence type="predicted"/>
<organism evidence="3 4">
    <name type="scientific">Penicillium cf. viridicatum</name>
    <dbReference type="NCBI Taxonomy" id="2972119"/>
    <lineage>
        <taxon>Eukaryota</taxon>
        <taxon>Fungi</taxon>
        <taxon>Dikarya</taxon>
        <taxon>Ascomycota</taxon>
        <taxon>Pezizomycotina</taxon>
        <taxon>Eurotiomycetes</taxon>
        <taxon>Eurotiomycetidae</taxon>
        <taxon>Eurotiales</taxon>
        <taxon>Aspergillaceae</taxon>
        <taxon>Penicillium</taxon>
    </lineage>
</organism>
<dbReference type="Proteomes" id="UP001150942">
    <property type="component" value="Unassembled WGS sequence"/>
</dbReference>
<dbReference type="EMBL" id="JAPQKQ010000005">
    <property type="protein sequence ID" value="KAJ5196691.1"/>
    <property type="molecule type" value="Genomic_DNA"/>
</dbReference>
<protein>
    <submittedName>
        <fullName evidence="3">Uncharacterized protein</fullName>
    </submittedName>
</protein>
<dbReference type="PANTHER" id="PTHR38116">
    <property type="entry name" value="CHROMOSOME 7, WHOLE GENOME SHOTGUN SEQUENCE"/>
    <property type="match status" value="1"/>
</dbReference>
<feature type="region of interest" description="Disordered" evidence="1">
    <location>
        <begin position="1"/>
        <end position="69"/>
    </location>
</feature>
<keyword evidence="2" id="KW-0812">Transmembrane</keyword>
<feature type="compositionally biased region" description="Polar residues" evidence="1">
    <location>
        <begin position="98"/>
        <end position="113"/>
    </location>
</feature>
<accession>A0A9W9MB85</accession>
<feature type="transmembrane region" description="Helical" evidence="2">
    <location>
        <begin position="429"/>
        <end position="451"/>
    </location>
</feature>
<feature type="compositionally biased region" description="Basic and acidic residues" evidence="1">
    <location>
        <begin position="17"/>
        <end position="32"/>
    </location>
</feature>
<dbReference type="Pfam" id="PF11905">
    <property type="entry name" value="DUF3425"/>
    <property type="match status" value="1"/>
</dbReference>
<evidence type="ECO:0000256" key="2">
    <source>
        <dbReference type="SAM" id="Phobius"/>
    </source>
</evidence>
<comment type="caution">
    <text evidence="3">The sequence shown here is derived from an EMBL/GenBank/DDBJ whole genome shotgun (WGS) entry which is preliminary data.</text>
</comment>
<gene>
    <name evidence="3" type="ORF">N7449_007170</name>
</gene>
<sequence>MEYVGTQLSWSQSEAKQAVDDCDAKAEAEASKQRRKVQNRKNQRARRESAPRSDNAFHTQRPAAGLRLNGRDAGNLQELRPFRVRRWRLDEPDHIPSQEISPASERATTTTFSHRPPHTYAGILTSTAEHTVVLRESPSTNTHIQPLVNLDTQPFTFPFSSDHLLHLIHYNVCRALISNMRTLNTVPADWTICTISSPCRDDTTLYPLKPDIPPSLIPTAFQQTHDHSTWINVIPFPSVRENLIRYEGSFDPWELLQDLAGDLLRSTPDPRRRDAPASVKIPRTPQPLTFLSGSDPDEVTAGRKGLIVWGEPHEMKSWEATPGFLAKWAWVAEGCDELVEISNHWRMKRGRNLCDSGCRGAIHHHHSRTQRQVEVKEAQSTFTCIFCGLPIQHRSCKKHGRYDAKDVAPKVRRLMVRTQRGRGDVAGTMTYTIIIDSTAAYMLMFAISTVFR</sequence>
<dbReference type="OrthoDB" id="125347at2759"/>
<reference evidence="3" key="1">
    <citation type="submission" date="2022-11" db="EMBL/GenBank/DDBJ databases">
        <authorList>
            <person name="Petersen C."/>
        </authorList>
    </citation>
    <scope>NUCLEOTIDE SEQUENCE</scope>
    <source>
        <strain evidence="3">IBT 20477</strain>
    </source>
</reference>
<keyword evidence="2" id="KW-0472">Membrane</keyword>
<feature type="compositionally biased region" description="Polar residues" evidence="1">
    <location>
        <begin position="1"/>
        <end position="15"/>
    </location>
</feature>
<feature type="compositionally biased region" description="Basic residues" evidence="1">
    <location>
        <begin position="33"/>
        <end position="44"/>
    </location>
</feature>
<evidence type="ECO:0000313" key="3">
    <source>
        <dbReference type="EMBL" id="KAJ5196691.1"/>
    </source>
</evidence>
<keyword evidence="4" id="KW-1185">Reference proteome</keyword>
<feature type="region of interest" description="Disordered" evidence="1">
    <location>
        <begin position="94"/>
        <end position="117"/>
    </location>
</feature>
<reference evidence="3" key="2">
    <citation type="journal article" date="2023" name="IMA Fungus">
        <title>Comparative genomic study of the Penicillium genus elucidates a diverse pangenome and 15 lateral gene transfer events.</title>
        <authorList>
            <person name="Petersen C."/>
            <person name="Sorensen T."/>
            <person name="Nielsen M.R."/>
            <person name="Sondergaard T.E."/>
            <person name="Sorensen J.L."/>
            <person name="Fitzpatrick D.A."/>
            <person name="Frisvad J.C."/>
            <person name="Nielsen K.L."/>
        </authorList>
    </citation>
    <scope>NUCLEOTIDE SEQUENCE</scope>
    <source>
        <strain evidence="3">IBT 20477</strain>
    </source>
</reference>
<evidence type="ECO:0000313" key="4">
    <source>
        <dbReference type="Proteomes" id="UP001150942"/>
    </source>
</evidence>
<dbReference type="InterPro" id="IPR021833">
    <property type="entry name" value="DUF3425"/>
</dbReference>
<dbReference type="PANTHER" id="PTHR38116:SF1">
    <property type="entry name" value="BZIP DOMAIN-CONTAINING PROTEIN"/>
    <property type="match status" value="1"/>
</dbReference>
<keyword evidence="2" id="KW-1133">Transmembrane helix</keyword>
<evidence type="ECO:0000256" key="1">
    <source>
        <dbReference type="SAM" id="MobiDB-lite"/>
    </source>
</evidence>
<name>A0A9W9MB85_9EURO</name>
<feature type="region of interest" description="Disordered" evidence="1">
    <location>
        <begin position="266"/>
        <end position="295"/>
    </location>
</feature>